<keyword evidence="2" id="KW-0489">Methyltransferase</keyword>
<dbReference type="Pfam" id="PF02086">
    <property type="entry name" value="MethyltransfD12"/>
    <property type="match status" value="1"/>
</dbReference>
<name>A0A1B8U546_9FLAO</name>
<protein>
    <recommendedName>
        <fullName evidence="1">site-specific DNA-methyltransferase (adenine-specific)</fullName>
        <ecNumber evidence="1">2.1.1.72</ecNumber>
    </recommendedName>
</protein>
<dbReference type="EMBL" id="LSFL01000009">
    <property type="protein sequence ID" value="OBY66976.1"/>
    <property type="molecule type" value="Genomic_DNA"/>
</dbReference>
<dbReference type="KEGG" id="prn:BW723_15840"/>
<evidence type="ECO:0000256" key="3">
    <source>
        <dbReference type="ARBA" id="ARBA00022679"/>
    </source>
</evidence>
<keyword evidence="7" id="KW-1185">Reference proteome</keyword>
<dbReference type="GO" id="GO:0032259">
    <property type="term" value="P:methylation"/>
    <property type="evidence" value="ECO:0007669"/>
    <property type="project" value="UniProtKB-KW"/>
</dbReference>
<gene>
    <name evidence="6" type="ORF">LPB301_03945</name>
</gene>
<evidence type="ECO:0000256" key="2">
    <source>
        <dbReference type="ARBA" id="ARBA00022603"/>
    </source>
</evidence>
<dbReference type="OrthoDB" id="9805629at2"/>
<dbReference type="SUPFAM" id="SSF53335">
    <property type="entry name" value="S-adenosyl-L-methionine-dependent methyltransferases"/>
    <property type="match status" value="1"/>
</dbReference>
<dbReference type="PROSITE" id="PS00092">
    <property type="entry name" value="N6_MTASE"/>
    <property type="match status" value="1"/>
</dbReference>
<evidence type="ECO:0000313" key="7">
    <source>
        <dbReference type="Proteomes" id="UP000092612"/>
    </source>
</evidence>
<organism evidence="6 7">
    <name type="scientific">Polaribacter reichenbachii</name>
    <dbReference type="NCBI Taxonomy" id="996801"/>
    <lineage>
        <taxon>Bacteria</taxon>
        <taxon>Pseudomonadati</taxon>
        <taxon>Bacteroidota</taxon>
        <taxon>Flavobacteriia</taxon>
        <taxon>Flavobacteriales</taxon>
        <taxon>Flavobacteriaceae</taxon>
    </lineage>
</organism>
<dbReference type="RefSeq" id="WP_068357844.1">
    <property type="nucleotide sequence ID" value="NZ_CP019337.1"/>
</dbReference>
<comment type="catalytic activity">
    <reaction evidence="5">
        <text>a 2'-deoxyadenosine in DNA + S-adenosyl-L-methionine = an N(6)-methyl-2'-deoxyadenosine in DNA + S-adenosyl-L-homocysteine + H(+)</text>
        <dbReference type="Rhea" id="RHEA:15197"/>
        <dbReference type="Rhea" id="RHEA-COMP:12418"/>
        <dbReference type="Rhea" id="RHEA-COMP:12419"/>
        <dbReference type="ChEBI" id="CHEBI:15378"/>
        <dbReference type="ChEBI" id="CHEBI:57856"/>
        <dbReference type="ChEBI" id="CHEBI:59789"/>
        <dbReference type="ChEBI" id="CHEBI:90615"/>
        <dbReference type="ChEBI" id="CHEBI:90616"/>
        <dbReference type="EC" id="2.1.1.72"/>
    </reaction>
</comment>
<dbReference type="EC" id="2.1.1.72" evidence="1"/>
<evidence type="ECO:0000256" key="1">
    <source>
        <dbReference type="ARBA" id="ARBA00011900"/>
    </source>
</evidence>
<evidence type="ECO:0000256" key="5">
    <source>
        <dbReference type="ARBA" id="ARBA00047942"/>
    </source>
</evidence>
<comment type="caution">
    <text evidence="6">The sequence shown here is derived from an EMBL/GenBank/DDBJ whole genome shotgun (WGS) entry which is preliminary data.</text>
</comment>
<keyword evidence="4" id="KW-0949">S-adenosyl-L-methionine</keyword>
<dbReference type="PRINTS" id="PR00505">
    <property type="entry name" value="D12N6MTFRASE"/>
</dbReference>
<accession>A0A1B8U546</accession>
<keyword evidence="3" id="KW-0808">Transferase</keyword>
<dbReference type="Proteomes" id="UP000092612">
    <property type="component" value="Unassembled WGS sequence"/>
</dbReference>
<dbReference type="AlphaFoldDB" id="A0A1B8U546"/>
<dbReference type="GO" id="GO:0009007">
    <property type="term" value="F:site-specific DNA-methyltransferase (adenine-specific) activity"/>
    <property type="evidence" value="ECO:0007669"/>
    <property type="project" value="UniProtKB-EC"/>
</dbReference>
<proteinExistence type="predicted"/>
<dbReference type="InterPro" id="IPR012327">
    <property type="entry name" value="MeTrfase_D12"/>
</dbReference>
<reference evidence="7" key="1">
    <citation type="submission" date="2016-02" db="EMBL/GenBank/DDBJ databases">
        <title>Paenibacillus sp. LPB0068, isolated from Crassostrea gigas.</title>
        <authorList>
            <person name="Shin S.-K."/>
            <person name="Yi H."/>
        </authorList>
    </citation>
    <scope>NUCLEOTIDE SEQUENCE [LARGE SCALE GENOMIC DNA]</scope>
    <source>
        <strain evidence="7">KCTC 23969</strain>
    </source>
</reference>
<dbReference type="GO" id="GO:0009307">
    <property type="term" value="P:DNA restriction-modification system"/>
    <property type="evidence" value="ECO:0007669"/>
    <property type="project" value="InterPro"/>
</dbReference>
<dbReference type="STRING" id="996801.BW723_15840"/>
<dbReference type="InterPro" id="IPR029063">
    <property type="entry name" value="SAM-dependent_MTases_sf"/>
</dbReference>
<dbReference type="GO" id="GO:0003676">
    <property type="term" value="F:nucleic acid binding"/>
    <property type="evidence" value="ECO:0007669"/>
    <property type="project" value="InterPro"/>
</dbReference>
<evidence type="ECO:0000313" key="6">
    <source>
        <dbReference type="EMBL" id="OBY66976.1"/>
    </source>
</evidence>
<evidence type="ECO:0000256" key="4">
    <source>
        <dbReference type="ARBA" id="ARBA00022691"/>
    </source>
</evidence>
<dbReference type="InterPro" id="IPR002052">
    <property type="entry name" value="DNA_methylase_N6_adenine_CS"/>
</dbReference>
<sequence length="422" mass="49196">MIQRYLGNKASIIDSIIEEVDNLCDKGDTVCDIFSGTMSVSLNLKLNGYNVISNDINSFSYVFGKSYLLNNEIPSINFKSLKINPDDFIKKSKKIVATLDSNEKGYKFLKKKAFKSNFIDFINILQYLESIDRSSISKNYRESYFFNYYTEKGNESNFKSSRGSTGKRRYFSPENGIKLDNILNKIREWYQEQVIDDNLYYLLISVVLISVEKISNTQGTYHDFIRESYDSRALNTIKLLPPKFDFILSNLNGHQIGKERDSLDYIKEIPRHKVLYIDPPYNFRQYTSYYFMLNLISDYCKINDLQDYFNKTKFVRGQNMEKDFSSTFCKNALFISSLNELISNAKTEWIIMSYYNGRNHKSGNNGDKEGILDDLDTFFNSDLFEEGSLQVKNIERTNYQSYGGHNAQKVNEILFIVKKNNI</sequence>